<sequence length="163" mass="17384">MAAYGTDEGFSEWLVAYGYTLPVGADEAVLRQRGTAYIDAVYGPRFVGQPASWDQELAWPRVGAVTIYGQAIPSDVIPQSVINASYRAAVAEALEPGSLSYATSAKGRRKREKVEGAVEVEYFENTSETVAGQGPLFLDIEGLLAPFLNPADMGSGPFIMAVG</sequence>
<organism evidence="2 3">
    <name type="scientific">Haematobacter massiliensis</name>
    <dbReference type="NCBI Taxonomy" id="195105"/>
    <lineage>
        <taxon>Bacteria</taxon>
        <taxon>Pseudomonadati</taxon>
        <taxon>Pseudomonadota</taxon>
        <taxon>Alphaproteobacteria</taxon>
        <taxon>Rhodobacterales</taxon>
        <taxon>Paracoccaceae</taxon>
        <taxon>Haematobacter</taxon>
    </lineage>
</organism>
<dbReference type="OrthoDB" id="7874457at2"/>
<feature type="domain" description="Putative DnaT-like" evidence="1">
    <location>
        <begin position="8"/>
        <end position="156"/>
    </location>
</feature>
<dbReference type="eggNOG" id="ENOG5032UG2">
    <property type="taxonomic scope" value="Bacteria"/>
</dbReference>
<keyword evidence="3" id="KW-1185">Reference proteome</keyword>
<proteinExistence type="predicted"/>
<comment type="caution">
    <text evidence="2">The sequence shown here is derived from an EMBL/GenBank/DDBJ whole genome shotgun (WGS) entry which is preliminary data.</text>
</comment>
<name>A0A086Y0E2_9RHOB</name>
<reference evidence="2 3" key="1">
    <citation type="submission" date="2014-03" db="EMBL/GenBank/DDBJ databases">
        <title>Genome of Haematobacter massiliensis CCUG 47968.</title>
        <authorList>
            <person name="Wang D."/>
            <person name="Wang G."/>
        </authorList>
    </citation>
    <scope>NUCLEOTIDE SEQUENCE [LARGE SCALE GENOMIC DNA]</scope>
    <source>
        <strain evidence="2 3">CCUG 47968</strain>
    </source>
</reference>
<evidence type="ECO:0000313" key="2">
    <source>
        <dbReference type="EMBL" id="KFI27742.1"/>
    </source>
</evidence>
<dbReference type="RefSeq" id="WP_035712907.1">
    <property type="nucleotide sequence ID" value="NZ_JGYG01000010.1"/>
</dbReference>
<evidence type="ECO:0000313" key="3">
    <source>
        <dbReference type="Proteomes" id="UP000028826"/>
    </source>
</evidence>
<dbReference type="STRING" id="195105.CN97_00765"/>
<protein>
    <recommendedName>
        <fullName evidence="1">Putative DnaT-like domain-containing protein</fullName>
    </recommendedName>
</protein>
<gene>
    <name evidence="2" type="ORF">CN97_00765</name>
</gene>
<dbReference type="EMBL" id="JGYG01000010">
    <property type="protein sequence ID" value="KFI27742.1"/>
    <property type="molecule type" value="Genomic_DNA"/>
</dbReference>
<dbReference type="Pfam" id="PF20557">
    <property type="entry name" value="DnaT_2"/>
    <property type="match status" value="1"/>
</dbReference>
<dbReference type="InterPro" id="IPR046787">
    <property type="entry name" value="DnaT_2"/>
</dbReference>
<accession>A0A086Y0E2</accession>
<evidence type="ECO:0000259" key="1">
    <source>
        <dbReference type="Pfam" id="PF20557"/>
    </source>
</evidence>
<dbReference type="Proteomes" id="UP000028826">
    <property type="component" value="Unassembled WGS sequence"/>
</dbReference>
<dbReference type="AlphaFoldDB" id="A0A086Y0E2"/>